<sequence length="628" mass="68703">MDWSKLKVTELKAELKHRGLAQGGLKADLVARLTEADAAQPQSEAEPSPIPEPVPEPVLEPVTEPVTEPVIEPVPEPAPEPSPEPIEPIHEPAPEVVQDEPVQASPVQDGIAGADGAMILHHSKSPEEPQPGDGSSEIAAPDVEMATIESAPEPITSPSRTSPEDVAAEKSLEQLPEARVEAIVEETVEAGETANAASSPSAAGTPITDVNADIPLQHDLPVLPQSSQDGQKRKRSPSVSPGPEEEARKRQRADSHSEQGEASTTAAALDDDVEMEVPPTEDRIAGPSLEPAAPPTQEPVAFEKSRATPDAPRLTESEPVYEMQVERDVPPAIHPATSAVYIRNFMRPLRVPDVQEYLAKVAAPPSAEPSLDDIENFFLDQIRTHAFVVFRSVSAASRVRNALHDCVWPDEVNRKPLWVDFVPPEKVDEWIAIEASQGGGRSSMAKRWVVNYVDDDDGNIIARLENDEQPLASRQVPGCGARFRHRRRIVMPGPPPSDCVEQHKQYSTRPSPATRSAEHPPSAATAEARRTARWQDVAQQRLEDMRSYFTRDTQRDLGKEINRYTFEDGARFVDRGQKFFTEFVHLIVRAIGDHKATGGRHDEMARDSAAAEDEVVVVARHPLPTPKR</sequence>
<dbReference type="OrthoDB" id="5348404at2759"/>
<dbReference type="Gene3D" id="1.10.720.30">
    <property type="entry name" value="SAP domain"/>
    <property type="match status" value="1"/>
</dbReference>
<dbReference type="PANTHER" id="PTHR47031">
    <property type="entry name" value="SAP DNA-BINDING DOMAIN-CONTAINING PROTEIN"/>
    <property type="match status" value="1"/>
</dbReference>
<reference evidence="3" key="1">
    <citation type="submission" date="2022-11" db="EMBL/GenBank/DDBJ databases">
        <authorList>
            <person name="Scott C."/>
            <person name="Bruce N."/>
        </authorList>
    </citation>
    <scope>NUCLEOTIDE SEQUENCE</scope>
</reference>
<evidence type="ECO:0000256" key="1">
    <source>
        <dbReference type="SAM" id="MobiDB-lite"/>
    </source>
</evidence>
<dbReference type="EMBL" id="CALLCH030000001">
    <property type="protein sequence ID" value="CAI4210697.1"/>
    <property type="molecule type" value="Genomic_DNA"/>
</dbReference>
<feature type="compositionally biased region" description="Pro residues" evidence="1">
    <location>
        <begin position="48"/>
        <end position="58"/>
    </location>
</feature>
<dbReference type="InterPro" id="IPR034257">
    <property type="entry name" value="Acinus_RRM"/>
</dbReference>
<name>A0A9P1M728_9PEZI</name>
<evidence type="ECO:0000313" key="4">
    <source>
        <dbReference type="Proteomes" id="UP000838763"/>
    </source>
</evidence>
<dbReference type="SUPFAM" id="SSF68906">
    <property type="entry name" value="SAP domain"/>
    <property type="match status" value="1"/>
</dbReference>
<evidence type="ECO:0000259" key="2">
    <source>
        <dbReference type="PROSITE" id="PS50800"/>
    </source>
</evidence>
<dbReference type="InterPro" id="IPR036361">
    <property type="entry name" value="SAP_dom_sf"/>
</dbReference>
<dbReference type="SMART" id="SM00513">
    <property type="entry name" value="SAP"/>
    <property type="match status" value="1"/>
</dbReference>
<dbReference type="CDD" id="cd12432">
    <property type="entry name" value="RRM_ACINU"/>
    <property type="match status" value="1"/>
</dbReference>
<dbReference type="Proteomes" id="UP000838763">
    <property type="component" value="Unassembled WGS sequence"/>
</dbReference>
<dbReference type="PANTHER" id="PTHR47031:SF3">
    <property type="entry name" value="SAP DOMAIN-CONTAINING PROTEIN"/>
    <property type="match status" value="1"/>
</dbReference>
<gene>
    <name evidence="3" type="ORF">PPNO1_LOCUS498</name>
</gene>
<feature type="region of interest" description="Disordered" evidence="1">
    <location>
        <begin position="492"/>
        <end position="530"/>
    </location>
</feature>
<dbReference type="PROSITE" id="PS50800">
    <property type="entry name" value="SAP"/>
    <property type="match status" value="1"/>
</dbReference>
<feature type="compositionally biased region" description="Pro residues" evidence="1">
    <location>
        <begin position="72"/>
        <end position="86"/>
    </location>
</feature>
<feature type="compositionally biased region" description="Polar residues" evidence="1">
    <location>
        <begin position="505"/>
        <end position="514"/>
    </location>
</feature>
<dbReference type="InterPro" id="IPR003034">
    <property type="entry name" value="SAP_dom"/>
</dbReference>
<feature type="domain" description="SAP" evidence="2">
    <location>
        <begin position="3"/>
        <end position="37"/>
    </location>
</feature>
<feature type="compositionally biased region" description="Basic and acidic residues" evidence="1">
    <location>
        <begin position="245"/>
        <end position="259"/>
    </location>
</feature>
<feature type="compositionally biased region" description="Low complexity" evidence="1">
    <location>
        <begin position="59"/>
        <end position="71"/>
    </location>
</feature>
<feature type="region of interest" description="Disordered" evidence="1">
    <location>
        <begin position="33"/>
        <end position="315"/>
    </location>
</feature>
<accession>A0A9P1M728</accession>
<dbReference type="Pfam" id="PF02037">
    <property type="entry name" value="SAP"/>
    <property type="match status" value="1"/>
</dbReference>
<organism evidence="3 4">
    <name type="scientific">Parascedosporium putredinis</name>
    <dbReference type="NCBI Taxonomy" id="1442378"/>
    <lineage>
        <taxon>Eukaryota</taxon>
        <taxon>Fungi</taxon>
        <taxon>Dikarya</taxon>
        <taxon>Ascomycota</taxon>
        <taxon>Pezizomycotina</taxon>
        <taxon>Sordariomycetes</taxon>
        <taxon>Hypocreomycetidae</taxon>
        <taxon>Microascales</taxon>
        <taxon>Microascaceae</taxon>
        <taxon>Parascedosporium</taxon>
    </lineage>
</organism>
<evidence type="ECO:0000313" key="3">
    <source>
        <dbReference type="EMBL" id="CAI4210697.1"/>
    </source>
</evidence>
<dbReference type="AlphaFoldDB" id="A0A9P1M728"/>
<protein>
    <recommendedName>
        <fullName evidence="2">SAP domain-containing protein</fullName>
    </recommendedName>
</protein>
<keyword evidence="4" id="KW-1185">Reference proteome</keyword>
<feature type="compositionally biased region" description="Basic and acidic residues" evidence="1">
    <location>
        <begin position="167"/>
        <end position="182"/>
    </location>
</feature>
<proteinExistence type="predicted"/>
<comment type="caution">
    <text evidence="3">The sequence shown here is derived from an EMBL/GenBank/DDBJ whole genome shotgun (WGS) entry which is preliminary data.</text>
</comment>